<evidence type="ECO:0008006" key="3">
    <source>
        <dbReference type="Google" id="ProtNLM"/>
    </source>
</evidence>
<comment type="caution">
    <text evidence="1">The sequence shown here is derived from an EMBL/GenBank/DDBJ whole genome shotgun (WGS) entry which is preliminary data.</text>
</comment>
<organism evidence="1 2">
    <name type="scientific">Paenimyroides tangerinum</name>
    <dbReference type="NCBI Taxonomy" id="2488728"/>
    <lineage>
        <taxon>Bacteria</taxon>
        <taxon>Pseudomonadati</taxon>
        <taxon>Bacteroidota</taxon>
        <taxon>Flavobacteriia</taxon>
        <taxon>Flavobacteriales</taxon>
        <taxon>Flavobacteriaceae</taxon>
        <taxon>Paenimyroides</taxon>
    </lineage>
</organism>
<keyword evidence="2" id="KW-1185">Reference proteome</keyword>
<dbReference type="RefSeq" id="WP_125020075.1">
    <property type="nucleotide sequence ID" value="NZ_RQVQ01000047.1"/>
</dbReference>
<protein>
    <recommendedName>
        <fullName evidence="3">YD repeat-containing protein</fullName>
    </recommendedName>
</protein>
<proteinExistence type="predicted"/>
<accession>A0A3P3VY86</accession>
<reference evidence="1 2" key="1">
    <citation type="submission" date="2018-11" db="EMBL/GenBank/DDBJ databases">
        <title>Flavobacterium sp. nov., YIM 102701-2 draft genome.</title>
        <authorList>
            <person name="Li G."/>
            <person name="Jiang Y."/>
        </authorList>
    </citation>
    <scope>NUCLEOTIDE SEQUENCE [LARGE SCALE GENOMIC DNA]</scope>
    <source>
        <strain evidence="1 2">YIM 102701-2</strain>
    </source>
</reference>
<evidence type="ECO:0000313" key="1">
    <source>
        <dbReference type="EMBL" id="RRJ87771.1"/>
    </source>
</evidence>
<dbReference type="Proteomes" id="UP000275719">
    <property type="component" value="Unassembled WGS sequence"/>
</dbReference>
<dbReference type="AlphaFoldDB" id="A0A3P3VY86"/>
<dbReference type="Gene3D" id="2.40.128.720">
    <property type="match status" value="1"/>
</dbReference>
<name>A0A3P3VY86_9FLAO</name>
<dbReference type="PROSITE" id="PS51257">
    <property type="entry name" value="PROKAR_LIPOPROTEIN"/>
    <property type="match status" value="1"/>
</dbReference>
<sequence>MKKIILGLLTSTILFSCSSSDDETSLNEQPNPNMLKLKTVQEKNSNYEETYYYGNNDYVSKMENTHSVYDFIYEGNKIVSRTESYDGEVVFRLDYYYSGDLIIESFGNIYDGRTQRIEYTYDNAGRLVLEEIYEKDPIASNFVLMRTYEYKYDNNFIVKTIFNYVVMNSVYEYNYKYDDKHNPYYGIYPDSYSKIHKHFRNNIITSNDGQYDTQYEFEYDLDGYPTENRYKVFTYYPKK</sequence>
<gene>
    <name evidence="1" type="ORF">EG240_14500</name>
</gene>
<dbReference type="OrthoDB" id="1330101at2"/>
<evidence type="ECO:0000313" key="2">
    <source>
        <dbReference type="Proteomes" id="UP000275719"/>
    </source>
</evidence>
<dbReference type="EMBL" id="RQVQ01000047">
    <property type="protein sequence ID" value="RRJ87771.1"/>
    <property type="molecule type" value="Genomic_DNA"/>
</dbReference>